<dbReference type="AlphaFoldDB" id="A0A5C5RH61"/>
<keyword evidence="2" id="KW-1133">Transmembrane helix</keyword>
<evidence type="ECO:0000256" key="1">
    <source>
        <dbReference type="SAM" id="MobiDB-lite"/>
    </source>
</evidence>
<feature type="compositionally biased region" description="Gly residues" evidence="1">
    <location>
        <begin position="1"/>
        <end position="13"/>
    </location>
</feature>
<proteinExistence type="predicted"/>
<evidence type="ECO:0000256" key="2">
    <source>
        <dbReference type="SAM" id="Phobius"/>
    </source>
</evidence>
<evidence type="ECO:0000313" key="3">
    <source>
        <dbReference type="EMBL" id="TWS21763.1"/>
    </source>
</evidence>
<accession>A0A5C5RH61</accession>
<sequence>MSHGPGPRGGRGVAPGQRSENFGPNLRRLMGELRPDWLLLVLALLASAAGVVASVAAPRVL</sequence>
<organism evidence="3 4">
    <name type="scientific">Tsukamurella conjunctivitidis</name>
    <dbReference type="NCBI Taxonomy" id="2592068"/>
    <lineage>
        <taxon>Bacteria</taxon>
        <taxon>Bacillati</taxon>
        <taxon>Actinomycetota</taxon>
        <taxon>Actinomycetes</taxon>
        <taxon>Mycobacteriales</taxon>
        <taxon>Tsukamurellaceae</taxon>
        <taxon>Tsukamurella</taxon>
    </lineage>
</organism>
<gene>
    <name evidence="3" type="ORF">FK530_24875</name>
</gene>
<reference evidence="3 4" key="1">
    <citation type="submission" date="2019-06" db="EMBL/GenBank/DDBJ databases">
        <title>Tsukamurella conjunctivitidis sp. nov., Tsukamurella assacharolytica sp. nov. and Tsukamurella sputae sp. nov. isolated from patients with conjunctivitis, bacteraemia (lymphoma) and respiratory infection (sputum) in Hong Kong.</title>
        <authorList>
            <person name="Teng J.L.L."/>
            <person name="Lee H.H."/>
            <person name="Fong J.Y.H."/>
            <person name="Fok K.M.N."/>
            <person name="Lau S.K.P."/>
            <person name="Woo P.C.Y."/>
        </authorList>
    </citation>
    <scope>NUCLEOTIDE SEQUENCE [LARGE SCALE GENOMIC DNA]</scope>
    <source>
        <strain evidence="3 4">HKU72</strain>
    </source>
</reference>
<feature type="region of interest" description="Disordered" evidence="1">
    <location>
        <begin position="1"/>
        <end position="21"/>
    </location>
</feature>
<name>A0A5C5RH61_9ACTN</name>
<evidence type="ECO:0008006" key="5">
    <source>
        <dbReference type="Google" id="ProtNLM"/>
    </source>
</evidence>
<keyword evidence="2" id="KW-0812">Transmembrane</keyword>
<comment type="caution">
    <text evidence="3">The sequence shown here is derived from an EMBL/GenBank/DDBJ whole genome shotgun (WGS) entry which is preliminary data.</text>
</comment>
<dbReference type="RefSeq" id="WP_146489475.1">
    <property type="nucleotide sequence ID" value="NZ_VIGX01000166.1"/>
</dbReference>
<keyword evidence="4" id="KW-1185">Reference proteome</keyword>
<evidence type="ECO:0000313" key="4">
    <source>
        <dbReference type="Proteomes" id="UP000319375"/>
    </source>
</evidence>
<keyword evidence="2" id="KW-0472">Membrane</keyword>
<feature type="non-terminal residue" evidence="3">
    <location>
        <position position="61"/>
    </location>
</feature>
<feature type="transmembrane region" description="Helical" evidence="2">
    <location>
        <begin position="37"/>
        <end position="57"/>
    </location>
</feature>
<dbReference type="EMBL" id="VIGX01000166">
    <property type="protein sequence ID" value="TWS21763.1"/>
    <property type="molecule type" value="Genomic_DNA"/>
</dbReference>
<dbReference type="Proteomes" id="UP000319375">
    <property type="component" value="Unassembled WGS sequence"/>
</dbReference>
<protein>
    <recommendedName>
        <fullName evidence="5">ABC transporter ATP-binding protein</fullName>
    </recommendedName>
</protein>